<evidence type="ECO:0000313" key="14">
    <source>
        <dbReference type="Proteomes" id="UP001183410"/>
    </source>
</evidence>
<evidence type="ECO:0000256" key="4">
    <source>
        <dbReference type="ARBA" id="ARBA00022679"/>
    </source>
</evidence>
<evidence type="ECO:0000256" key="6">
    <source>
        <dbReference type="ARBA" id="ARBA00022705"/>
    </source>
</evidence>
<dbReference type="Pfam" id="PF02768">
    <property type="entry name" value="DNA_pol3_beta_3"/>
    <property type="match status" value="1"/>
</dbReference>
<evidence type="ECO:0000256" key="8">
    <source>
        <dbReference type="ARBA" id="ARBA00023125"/>
    </source>
</evidence>
<comment type="subcellular location">
    <subcellularLocation>
        <location evidence="1 9">Cytoplasm</location>
    </subcellularLocation>
</comment>
<organism evidence="13 14">
    <name type="scientific">Streptomyces chisholmiae</name>
    <dbReference type="NCBI Taxonomy" id="3075540"/>
    <lineage>
        <taxon>Bacteria</taxon>
        <taxon>Bacillati</taxon>
        <taxon>Actinomycetota</taxon>
        <taxon>Actinomycetes</taxon>
        <taxon>Kitasatosporales</taxon>
        <taxon>Streptomycetaceae</taxon>
        <taxon>Streptomyces</taxon>
    </lineage>
</organism>
<dbReference type="SUPFAM" id="SSF55979">
    <property type="entry name" value="DNA clamp"/>
    <property type="match status" value="3"/>
</dbReference>
<comment type="subunit">
    <text evidence="9">Forms a ring-shaped head-to-tail homodimer around DNA.</text>
</comment>
<dbReference type="GO" id="GO:0003887">
    <property type="term" value="F:DNA-directed DNA polymerase activity"/>
    <property type="evidence" value="ECO:0007669"/>
    <property type="project" value="UniProtKB-EC"/>
</dbReference>
<feature type="domain" description="DNA polymerase III beta sliding clamp N-terminal" evidence="10">
    <location>
        <begin position="1"/>
        <end position="118"/>
    </location>
</feature>
<dbReference type="Pfam" id="PF00712">
    <property type="entry name" value="DNA_pol3_beta"/>
    <property type="match status" value="1"/>
</dbReference>
<evidence type="ECO:0000256" key="9">
    <source>
        <dbReference type="PIRNR" id="PIRNR000804"/>
    </source>
</evidence>
<evidence type="ECO:0000259" key="10">
    <source>
        <dbReference type="Pfam" id="PF00712"/>
    </source>
</evidence>
<feature type="domain" description="DNA polymerase III beta sliding clamp central" evidence="11">
    <location>
        <begin position="127"/>
        <end position="246"/>
    </location>
</feature>
<name>A0ABU2JSB5_9ACTN</name>
<protein>
    <recommendedName>
        <fullName evidence="9">Beta sliding clamp</fullName>
    </recommendedName>
</protein>
<comment type="caution">
    <text evidence="13">The sequence shown here is derived from an EMBL/GenBank/DDBJ whole genome shotgun (WGS) entry which is preliminary data.</text>
</comment>
<dbReference type="NCBIfam" id="TIGR00663">
    <property type="entry name" value="dnan"/>
    <property type="match status" value="1"/>
</dbReference>
<accession>A0ABU2JSB5</accession>
<evidence type="ECO:0000256" key="1">
    <source>
        <dbReference type="ARBA" id="ARBA00004496"/>
    </source>
</evidence>
<keyword evidence="14" id="KW-1185">Reference proteome</keyword>
<feature type="domain" description="DNA polymerase III beta sliding clamp C-terminal" evidence="12">
    <location>
        <begin position="248"/>
        <end position="373"/>
    </location>
</feature>
<dbReference type="Proteomes" id="UP001183410">
    <property type="component" value="Unassembled WGS sequence"/>
</dbReference>
<evidence type="ECO:0000259" key="11">
    <source>
        <dbReference type="Pfam" id="PF02767"/>
    </source>
</evidence>
<dbReference type="CDD" id="cd00140">
    <property type="entry name" value="beta_clamp"/>
    <property type="match status" value="1"/>
</dbReference>
<keyword evidence="3 9" id="KW-0963">Cytoplasm</keyword>
<keyword evidence="7 9" id="KW-0239">DNA-directed DNA polymerase</keyword>
<dbReference type="EMBL" id="JAVREO010000006">
    <property type="protein sequence ID" value="MDT0267113.1"/>
    <property type="molecule type" value="Genomic_DNA"/>
</dbReference>
<reference evidence="14" key="1">
    <citation type="submission" date="2023-07" db="EMBL/GenBank/DDBJ databases">
        <title>30 novel species of actinomycetes from the DSMZ collection.</title>
        <authorList>
            <person name="Nouioui I."/>
        </authorList>
    </citation>
    <scope>NUCLEOTIDE SEQUENCE [LARGE SCALE GENOMIC DNA]</scope>
    <source>
        <strain evidence="14">DSM 44915</strain>
    </source>
</reference>
<dbReference type="PANTHER" id="PTHR30478:SF0">
    <property type="entry name" value="BETA SLIDING CLAMP"/>
    <property type="match status" value="1"/>
</dbReference>
<evidence type="ECO:0000313" key="13">
    <source>
        <dbReference type="EMBL" id="MDT0267113.1"/>
    </source>
</evidence>
<gene>
    <name evidence="13" type="primary">dnaN</name>
    <name evidence="13" type="ORF">RM844_12510</name>
</gene>
<dbReference type="Gene3D" id="3.10.150.10">
    <property type="entry name" value="DNA Polymerase III, subunit A, domain 2"/>
    <property type="match status" value="3"/>
</dbReference>
<dbReference type="InterPro" id="IPR046938">
    <property type="entry name" value="DNA_clamp_sf"/>
</dbReference>
<dbReference type="SMART" id="SM00480">
    <property type="entry name" value="POL3Bc"/>
    <property type="match status" value="1"/>
</dbReference>
<dbReference type="InterPro" id="IPR001001">
    <property type="entry name" value="DNA_polIII_beta"/>
</dbReference>
<sequence length="376" mass="39754">MKIRVERDVLAEAVAWAARSLPARPPVPVLAGLLLKAEEGALSLSGFDYEVSARVSVEVDVEDEGTVLVSGRLLADICRSLPNRPVEISSDGVRVTVVCGSSRFTLHTLPVEEYPALPQMPTATGTVSAEVFASAVSQVAIAAGRDDTLPVLTGVRVEIEGDTVTLASTDRYRFAVREFLWKPEVADISAVALVPAKTLLDTAKSLSGGDAVALALSGSGAGEGLIGFEGAGRRTTTRLLEGDLPKYRTLFPTEFNSVAVIETAPFVEAVKRVALVAERNTPVRLNFEQGVLILEAGSSDDAQAVERVDCQLEGDDISIAFNPGFLLEGLSAIDSPVAQLSFTTSTKPALLSGRPAVDAEADESYKYLIMPVRLSG</sequence>
<evidence type="ECO:0000256" key="3">
    <source>
        <dbReference type="ARBA" id="ARBA00022490"/>
    </source>
</evidence>
<dbReference type="PANTHER" id="PTHR30478">
    <property type="entry name" value="DNA POLYMERASE III SUBUNIT BETA"/>
    <property type="match status" value="1"/>
</dbReference>
<dbReference type="InterPro" id="IPR022635">
    <property type="entry name" value="DNA_polIII_beta_C"/>
</dbReference>
<evidence type="ECO:0000256" key="5">
    <source>
        <dbReference type="ARBA" id="ARBA00022695"/>
    </source>
</evidence>
<dbReference type="RefSeq" id="WP_311667273.1">
    <property type="nucleotide sequence ID" value="NZ_JAVREO010000006.1"/>
</dbReference>
<evidence type="ECO:0000259" key="12">
    <source>
        <dbReference type="Pfam" id="PF02768"/>
    </source>
</evidence>
<evidence type="ECO:0000256" key="7">
    <source>
        <dbReference type="ARBA" id="ARBA00022932"/>
    </source>
</evidence>
<keyword evidence="5 9" id="KW-0548">Nucleotidyltransferase</keyword>
<dbReference type="InterPro" id="IPR022634">
    <property type="entry name" value="DNA_polIII_beta_N"/>
</dbReference>
<keyword evidence="4 9" id="KW-0808">Transferase</keyword>
<dbReference type="PIRSF" id="PIRSF000804">
    <property type="entry name" value="DNA_pol_III_b"/>
    <property type="match status" value="1"/>
</dbReference>
<keyword evidence="8" id="KW-0238">DNA-binding</keyword>
<keyword evidence="6 9" id="KW-0235">DNA replication</keyword>
<evidence type="ECO:0000256" key="2">
    <source>
        <dbReference type="ARBA" id="ARBA00010752"/>
    </source>
</evidence>
<proteinExistence type="inferred from homology"/>
<comment type="similarity">
    <text evidence="2 9">Belongs to the beta sliding clamp family.</text>
</comment>
<dbReference type="InterPro" id="IPR022637">
    <property type="entry name" value="DNA_polIII_beta_cen"/>
</dbReference>
<comment type="function">
    <text evidence="9">Confers DNA tethering and processivity to DNA polymerases and other proteins. Acts as a clamp, forming a ring around DNA (a reaction catalyzed by the clamp-loading complex) which diffuses in an ATP-independent manner freely and bidirectionally along dsDNA. Initially characterized for its ability to contact the catalytic subunit of DNA polymerase III (Pol III), a complex, multichain enzyme responsible for most of the replicative synthesis in bacteria; Pol III exhibits 3'-5' exonuclease proofreading activity. The beta chain is required for initiation of replication as well as for processivity of DNA replication.</text>
</comment>
<dbReference type="Pfam" id="PF02767">
    <property type="entry name" value="DNA_pol3_beta_2"/>
    <property type="match status" value="1"/>
</dbReference>